<keyword evidence="2" id="KW-1185">Reference proteome</keyword>
<organism evidence="1 2">
    <name type="scientific">Hygrophoropsis aurantiaca</name>
    <dbReference type="NCBI Taxonomy" id="72124"/>
    <lineage>
        <taxon>Eukaryota</taxon>
        <taxon>Fungi</taxon>
        <taxon>Dikarya</taxon>
        <taxon>Basidiomycota</taxon>
        <taxon>Agaricomycotina</taxon>
        <taxon>Agaricomycetes</taxon>
        <taxon>Agaricomycetidae</taxon>
        <taxon>Boletales</taxon>
        <taxon>Coniophorineae</taxon>
        <taxon>Hygrophoropsidaceae</taxon>
        <taxon>Hygrophoropsis</taxon>
    </lineage>
</organism>
<proteinExistence type="predicted"/>
<dbReference type="Proteomes" id="UP000790377">
    <property type="component" value="Unassembled WGS sequence"/>
</dbReference>
<protein>
    <submittedName>
        <fullName evidence="1">Uncharacterized protein</fullName>
    </submittedName>
</protein>
<reference evidence="1" key="1">
    <citation type="journal article" date="2021" name="New Phytol.">
        <title>Evolutionary innovations through gain and loss of genes in the ectomycorrhizal Boletales.</title>
        <authorList>
            <person name="Wu G."/>
            <person name="Miyauchi S."/>
            <person name="Morin E."/>
            <person name="Kuo A."/>
            <person name="Drula E."/>
            <person name="Varga T."/>
            <person name="Kohler A."/>
            <person name="Feng B."/>
            <person name="Cao Y."/>
            <person name="Lipzen A."/>
            <person name="Daum C."/>
            <person name="Hundley H."/>
            <person name="Pangilinan J."/>
            <person name="Johnson J."/>
            <person name="Barry K."/>
            <person name="LaButti K."/>
            <person name="Ng V."/>
            <person name="Ahrendt S."/>
            <person name="Min B."/>
            <person name="Choi I.G."/>
            <person name="Park H."/>
            <person name="Plett J.M."/>
            <person name="Magnuson J."/>
            <person name="Spatafora J.W."/>
            <person name="Nagy L.G."/>
            <person name="Henrissat B."/>
            <person name="Grigoriev I.V."/>
            <person name="Yang Z.L."/>
            <person name="Xu J."/>
            <person name="Martin F.M."/>
        </authorList>
    </citation>
    <scope>NUCLEOTIDE SEQUENCE</scope>
    <source>
        <strain evidence="1">ATCC 28755</strain>
    </source>
</reference>
<gene>
    <name evidence="1" type="ORF">BJ138DRAFT_1181312</name>
</gene>
<comment type="caution">
    <text evidence="1">The sequence shown here is derived from an EMBL/GenBank/DDBJ whole genome shotgun (WGS) entry which is preliminary data.</text>
</comment>
<evidence type="ECO:0000313" key="2">
    <source>
        <dbReference type="Proteomes" id="UP000790377"/>
    </source>
</evidence>
<name>A0ACB8A7J6_9AGAM</name>
<evidence type="ECO:0000313" key="1">
    <source>
        <dbReference type="EMBL" id="KAH7909048.1"/>
    </source>
</evidence>
<sequence>MACLREHPTNRHGTVPLAATRRLFWYITRALLVYVPSWTGLLIIIWADIQGEDIQCRTSDTRTFNTGDTRTPNKSGHGAEVTLLPLRKGTSWLQPAVSLHFSCQPKWLTRCHSAPRGSEDSVQQRHISVRAPEIQVELFGAMNPWTHSPSSVPLIRVRGQDTIEAWMHSLNRLGFTTSGCALDRMSWGYKYKNQSRSGEDLEGVSWATPGPASVPLAAGASWAGSEADSVASSPSWASSAKSRVPA</sequence>
<dbReference type="EMBL" id="MU267782">
    <property type="protein sequence ID" value="KAH7909048.1"/>
    <property type="molecule type" value="Genomic_DNA"/>
</dbReference>
<accession>A0ACB8A7J6</accession>